<accession>A0A7C5DEB4</accession>
<reference evidence="1" key="1">
    <citation type="journal article" date="2020" name="mSystems">
        <title>Genome- and Community-Level Interaction Insights into Carbon Utilization and Element Cycling Functions of Hydrothermarchaeota in Hydrothermal Sediment.</title>
        <authorList>
            <person name="Zhou Z."/>
            <person name="Liu Y."/>
            <person name="Xu W."/>
            <person name="Pan J."/>
            <person name="Luo Z.H."/>
            <person name="Li M."/>
        </authorList>
    </citation>
    <scope>NUCLEOTIDE SEQUENCE [LARGE SCALE GENOMIC DNA]</scope>
    <source>
        <strain evidence="1">HyVt-628</strain>
    </source>
</reference>
<name>A0A7C5DEB4_9CHLB</name>
<evidence type="ECO:0000313" key="1">
    <source>
        <dbReference type="EMBL" id="HHE07723.1"/>
    </source>
</evidence>
<protein>
    <submittedName>
        <fullName evidence="1">Uncharacterized protein</fullName>
    </submittedName>
</protein>
<gene>
    <name evidence="1" type="ORF">ENL01_02240</name>
</gene>
<dbReference type="AlphaFoldDB" id="A0A7C5DEB4"/>
<organism evidence="1">
    <name type="scientific">Chlorobaculum parvum</name>
    <dbReference type="NCBI Taxonomy" id="274539"/>
    <lineage>
        <taxon>Bacteria</taxon>
        <taxon>Pseudomonadati</taxon>
        <taxon>Chlorobiota</taxon>
        <taxon>Chlorobiia</taxon>
        <taxon>Chlorobiales</taxon>
        <taxon>Chlorobiaceae</taxon>
        <taxon>Chlorobaculum</taxon>
    </lineage>
</organism>
<dbReference type="Proteomes" id="UP000886059">
    <property type="component" value="Unassembled WGS sequence"/>
</dbReference>
<sequence>MSLTVKCSPIIRHYSFLAKSSVGWWRKAIQFFRPILLIRLINRINLIYPPPFKAKGPPFLQAALLQYFREGGTQTNFE</sequence>
<comment type="caution">
    <text evidence="1">The sequence shown here is derived from an EMBL/GenBank/DDBJ whole genome shotgun (WGS) entry which is preliminary data.</text>
</comment>
<dbReference type="EMBL" id="DRSK01000131">
    <property type="protein sequence ID" value="HHE07723.1"/>
    <property type="molecule type" value="Genomic_DNA"/>
</dbReference>
<proteinExistence type="predicted"/>